<proteinExistence type="predicted"/>
<dbReference type="Proteomes" id="UP000008281">
    <property type="component" value="Unassembled WGS sequence"/>
</dbReference>
<protein>
    <submittedName>
        <fullName evidence="1">Uncharacterized protein</fullName>
    </submittedName>
</protein>
<sequence>MALSSSLPTLPPPSKPPLALNAKEEEEAPGKSGGAMVAGRCCVSIQRPRGRPHLNSLLCVLQRMERSFVSRCLRAPRRALFGGEDNDFYLFYRVFRHVKQN</sequence>
<reference evidence="1" key="1">
    <citation type="submission" date="2007-07" db="EMBL/GenBank/DDBJ databases">
        <title>PCAP assembly of the Caenorhabditis remanei genome.</title>
        <authorList>
            <consortium name="The Caenorhabditis remanei Sequencing Consortium"/>
            <person name="Wilson R.K."/>
        </authorList>
    </citation>
    <scope>NUCLEOTIDE SEQUENCE [LARGE SCALE GENOMIC DNA]</scope>
    <source>
        <strain evidence="1">PB4641</strain>
    </source>
</reference>
<accession>E3M7G0</accession>
<gene>
    <name evidence="1" type="ORF">CRE_12523</name>
</gene>
<keyword evidence="2" id="KW-1185">Reference proteome</keyword>
<dbReference type="HOGENOM" id="CLU_2294276_0_0_1"/>
<evidence type="ECO:0000313" key="2">
    <source>
        <dbReference type="Proteomes" id="UP000008281"/>
    </source>
</evidence>
<evidence type="ECO:0000313" key="1">
    <source>
        <dbReference type="EMBL" id="EFO93775.1"/>
    </source>
</evidence>
<dbReference type="AlphaFoldDB" id="E3M7G0"/>
<dbReference type="EMBL" id="DS268427">
    <property type="protein sequence ID" value="EFO93775.1"/>
    <property type="molecule type" value="Genomic_DNA"/>
</dbReference>
<organism evidence="2">
    <name type="scientific">Caenorhabditis remanei</name>
    <name type="common">Caenorhabditis vulgaris</name>
    <dbReference type="NCBI Taxonomy" id="31234"/>
    <lineage>
        <taxon>Eukaryota</taxon>
        <taxon>Metazoa</taxon>
        <taxon>Ecdysozoa</taxon>
        <taxon>Nematoda</taxon>
        <taxon>Chromadorea</taxon>
        <taxon>Rhabditida</taxon>
        <taxon>Rhabditina</taxon>
        <taxon>Rhabditomorpha</taxon>
        <taxon>Rhabditoidea</taxon>
        <taxon>Rhabditidae</taxon>
        <taxon>Peloderinae</taxon>
        <taxon>Caenorhabditis</taxon>
    </lineage>
</organism>
<name>E3M7G0_CAERE</name>